<evidence type="ECO:0000259" key="3">
    <source>
        <dbReference type="Pfam" id="PF00425"/>
    </source>
</evidence>
<evidence type="ECO:0000313" key="5">
    <source>
        <dbReference type="EMBL" id="SCZ77681.1"/>
    </source>
</evidence>
<dbReference type="InterPro" id="IPR015890">
    <property type="entry name" value="Chorismate_C"/>
</dbReference>
<dbReference type="EMBL" id="FMWL01000003">
    <property type="protein sequence ID" value="SCZ77681.1"/>
    <property type="molecule type" value="Genomic_DNA"/>
</dbReference>
<dbReference type="EC" id="2.6.1.85" evidence="1"/>
<proteinExistence type="predicted"/>
<organism evidence="5 6">
    <name type="scientific">Acidaminobacter hydrogenoformans DSM 2784</name>
    <dbReference type="NCBI Taxonomy" id="1120920"/>
    <lineage>
        <taxon>Bacteria</taxon>
        <taxon>Bacillati</taxon>
        <taxon>Bacillota</taxon>
        <taxon>Clostridia</taxon>
        <taxon>Peptostreptococcales</taxon>
        <taxon>Acidaminobacteraceae</taxon>
        <taxon>Acidaminobacter</taxon>
    </lineage>
</organism>
<evidence type="ECO:0000313" key="6">
    <source>
        <dbReference type="Proteomes" id="UP000199208"/>
    </source>
</evidence>
<dbReference type="GO" id="GO:0000162">
    <property type="term" value="P:L-tryptophan biosynthetic process"/>
    <property type="evidence" value="ECO:0007669"/>
    <property type="project" value="TreeGrafter"/>
</dbReference>
<dbReference type="GO" id="GO:0046820">
    <property type="term" value="F:4-amino-4-deoxychorismate synthase activity"/>
    <property type="evidence" value="ECO:0007669"/>
    <property type="project" value="UniProtKB-EC"/>
</dbReference>
<dbReference type="InterPro" id="IPR005801">
    <property type="entry name" value="ADC_synthase"/>
</dbReference>
<dbReference type="SUPFAM" id="SSF56322">
    <property type="entry name" value="ADC synthase"/>
    <property type="match status" value="1"/>
</dbReference>
<dbReference type="GO" id="GO:0009396">
    <property type="term" value="P:folic acid-containing compound biosynthetic process"/>
    <property type="evidence" value="ECO:0007669"/>
    <property type="project" value="InterPro"/>
</dbReference>
<dbReference type="AlphaFoldDB" id="A0A1G5RW64"/>
<accession>A0A1G5RW64</accession>
<dbReference type="InterPro" id="IPR006805">
    <property type="entry name" value="Anth_synth_I_N"/>
</dbReference>
<gene>
    <name evidence="5" type="ORF">SAMN03080599_00879</name>
</gene>
<keyword evidence="2" id="KW-0808">Transferase</keyword>
<dbReference type="Pfam" id="PF00425">
    <property type="entry name" value="Chorismate_bind"/>
    <property type="match status" value="1"/>
</dbReference>
<dbReference type="Gene3D" id="3.60.120.10">
    <property type="entry name" value="Anthranilate synthase"/>
    <property type="match status" value="1"/>
</dbReference>
<dbReference type="RefSeq" id="WP_092589678.1">
    <property type="nucleotide sequence ID" value="NZ_FMWL01000003.1"/>
</dbReference>
<sequence>MIKRKLQTSLDSFRLFLAVSDLPHPLFLDSGMDPKRLGRWSLIMAAPFERIRIKGDSIELENCLDGTKTTQKGNAFDFLKSRYELYQTERTPGFDLPFGGGMAGYLAYDLCHHVETLPRTAKDDVNIPDAILGLYETAILVDHQLNEAWLAELDFRPGAEARMEAFEARIREAEKSGLDLEPVWKTTSPTFESNFNKEDYLESIRKIKRYIRSGDLYQVNMTQRFTAEMTDEPLMLYKKLRTINPAPFSAYMPFEEATIISSSPERFIQIRNGEIETRPIKGTRPRGKTPEEDAMESALLLASEKDRSELLMIVDLERNDLGKVAEVGTVKVPELFVIEEYPTVYHLVSTVTATLKAGLTPIDLLKASFPGGSITGAPKIRAMEIIDELEPTQRNLYTGSIGYIGFNGDTDLNIVIRTIVAKEGKAYFQVGGGIVWDSDEYAEYEETLHKARALMKALSS</sequence>
<dbReference type="Proteomes" id="UP000199208">
    <property type="component" value="Unassembled WGS sequence"/>
</dbReference>
<evidence type="ECO:0000256" key="2">
    <source>
        <dbReference type="ARBA" id="ARBA00022679"/>
    </source>
</evidence>
<dbReference type="PANTHER" id="PTHR11236:SF50">
    <property type="entry name" value="AMINODEOXYCHORISMATE SYNTHASE COMPONENT 1"/>
    <property type="match status" value="1"/>
</dbReference>
<dbReference type="STRING" id="1120920.SAMN03080599_00879"/>
<name>A0A1G5RW64_9FIRM</name>
<dbReference type="NCBIfam" id="TIGR00553">
    <property type="entry name" value="pabB"/>
    <property type="match status" value="1"/>
</dbReference>
<dbReference type="InterPro" id="IPR005802">
    <property type="entry name" value="ADC_synth_comp_1"/>
</dbReference>
<dbReference type="PANTHER" id="PTHR11236">
    <property type="entry name" value="AMINOBENZOATE/ANTHRANILATE SYNTHASE"/>
    <property type="match status" value="1"/>
</dbReference>
<dbReference type="OrthoDB" id="9803598at2"/>
<evidence type="ECO:0000259" key="4">
    <source>
        <dbReference type="Pfam" id="PF04715"/>
    </source>
</evidence>
<dbReference type="Pfam" id="PF04715">
    <property type="entry name" value="Anth_synt_I_N"/>
    <property type="match status" value="1"/>
</dbReference>
<evidence type="ECO:0000256" key="1">
    <source>
        <dbReference type="ARBA" id="ARBA00013139"/>
    </source>
</evidence>
<dbReference type="PRINTS" id="PR00095">
    <property type="entry name" value="ANTSNTHASEI"/>
</dbReference>
<protein>
    <recommendedName>
        <fullName evidence="1">aminodeoxychorismate synthase</fullName>
        <ecNumber evidence="1">2.6.1.85</ecNumber>
    </recommendedName>
</protein>
<dbReference type="InterPro" id="IPR019999">
    <property type="entry name" value="Anth_synth_I-like"/>
</dbReference>
<feature type="domain" description="Chorismate-utilising enzyme C-terminal" evidence="3">
    <location>
        <begin position="197"/>
        <end position="450"/>
    </location>
</feature>
<keyword evidence="6" id="KW-1185">Reference proteome</keyword>
<feature type="domain" description="Anthranilate synthase component I N-terminal" evidence="4">
    <location>
        <begin position="11"/>
        <end position="149"/>
    </location>
</feature>
<reference evidence="5 6" key="1">
    <citation type="submission" date="2016-10" db="EMBL/GenBank/DDBJ databases">
        <authorList>
            <person name="de Groot N.N."/>
        </authorList>
    </citation>
    <scope>NUCLEOTIDE SEQUENCE [LARGE SCALE GENOMIC DNA]</scope>
    <source>
        <strain evidence="5 6">DSM 2784</strain>
    </source>
</reference>